<dbReference type="InterPro" id="IPR009078">
    <property type="entry name" value="Ferritin-like_SF"/>
</dbReference>
<dbReference type="InterPro" id="IPR012347">
    <property type="entry name" value="Ferritin-like"/>
</dbReference>
<organism evidence="2 3">
    <name type="scientific">Comamonas terrae</name>
    <dbReference type="NCBI Taxonomy" id="673548"/>
    <lineage>
        <taxon>Bacteria</taxon>
        <taxon>Pseudomonadati</taxon>
        <taxon>Pseudomonadota</taxon>
        <taxon>Betaproteobacteria</taxon>
        <taxon>Burkholderiales</taxon>
        <taxon>Comamonadaceae</taxon>
        <taxon>Comamonas</taxon>
    </lineage>
</organism>
<protein>
    <submittedName>
        <fullName evidence="2">Ferritin Dps family protein</fullName>
    </submittedName>
</protein>
<dbReference type="SUPFAM" id="SSF47240">
    <property type="entry name" value="Ferritin-like"/>
    <property type="match status" value="1"/>
</dbReference>
<gene>
    <name evidence="2" type="ORF">ACFSW6_17000</name>
</gene>
<evidence type="ECO:0000313" key="3">
    <source>
        <dbReference type="Proteomes" id="UP001597463"/>
    </source>
</evidence>
<evidence type="ECO:0000313" key="2">
    <source>
        <dbReference type="EMBL" id="MFD2755768.1"/>
    </source>
</evidence>
<dbReference type="Gene3D" id="1.20.1260.10">
    <property type="match status" value="1"/>
</dbReference>
<keyword evidence="3" id="KW-1185">Reference proteome</keyword>
<proteinExistence type="predicted"/>
<dbReference type="RefSeq" id="WP_066481091.1">
    <property type="nucleotide sequence ID" value="NZ_BCNT01000015.1"/>
</dbReference>
<comment type="caution">
    <text evidence="2">The sequence shown here is derived from an EMBL/GenBank/DDBJ whole genome shotgun (WGS) entry which is preliminary data.</text>
</comment>
<dbReference type="CDD" id="cd00657">
    <property type="entry name" value="Ferritin_like"/>
    <property type="match status" value="1"/>
</dbReference>
<feature type="region of interest" description="Disordered" evidence="1">
    <location>
        <begin position="53"/>
        <end position="79"/>
    </location>
</feature>
<evidence type="ECO:0000256" key="1">
    <source>
        <dbReference type="SAM" id="MobiDB-lite"/>
    </source>
</evidence>
<feature type="compositionally biased region" description="Basic and acidic residues" evidence="1">
    <location>
        <begin position="61"/>
        <end position="79"/>
    </location>
</feature>
<accession>A0ABW5UQ57</accession>
<dbReference type="EMBL" id="JBHUMV010000008">
    <property type="protein sequence ID" value="MFD2755768.1"/>
    <property type="molecule type" value="Genomic_DNA"/>
</dbReference>
<dbReference type="Proteomes" id="UP001597463">
    <property type="component" value="Unassembled WGS sequence"/>
</dbReference>
<name>A0ABW5UQ57_9BURK</name>
<sequence>MQTTTAENRTGEQACLVGTKAMEEAVQQLSPPSIIDTALADQLRETCAIEADPLGSIPAPRDARGLPKPGLEKRKGNDPETFVDKMGERIAFERGGVRLYDALMVKYLAMVEKGILLPNAAECLQSMKEESAGIDADETALSTMQRIRSEELAHFQMLCEAAKEMGADPSAQTPCADATAVAAFGLAQVVSDARTTLAQALNAMLTAELTDNAGWELLIQLAEQSGKKELAERFRLALGEEAEHLRIIRAWHCALVTMADGV</sequence>
<reference evidence="3" key="1">
    <citation type="journal article" date="2019" name="Int. J. Syst. Evol. Microbiol.">
        <title>The Global Catalogue of Microorganisms (GCM) 10K type strain sequencing project: providing services to taxonomists for standard genome sequencing and annotation.</title>
        <authorList>
            <consortium name="The Broad Institute Genomics Platform"/>
            <consortium name="The Broad Institute Genome Sequencing Center for Infectious Disease"/>
            <person name="Wu L."/>
            <person name="Ma J."/>
        </authorList>
    </citation>
    <scope>NUCLEOTIDE SEQUENCE [LARGE SCALE GENOMIC DNA]</scope>
    <source>
        <strain evidence="3">TISTR 1906</strain>
    </source>
</reference>